<dbReference type="AlphaFoldDB" id="A0ABD2W3P2"/>
<dbReference type="SMART" id="SM00367">
    <property type="entry name" value="LRR_CC"/>
    <property type="match status" value="1"/>
</dbReference>
<name>A0ABD2W3P2_9HYME</name>
<organism evidence="1 2">
    <name type="scientific">Trichogramma kaykai</name>
    <dbReference type="NCBI Taxonomy" id="54128"/>
    <lineage>
        <taxon>Eukaryota</taxon>
        <taxon>Metazoa</taxon>
        <taxon>Ecdysozoa</taxon>
        <taxon>Arthropoda</taxon>
        <taxon>Hexapoda</taxon>
        <taxon>Insecta</taxon>
        <taxon>Pterygota</taxon>
        <taxon>Neoptera</taxon>
        <taxon>Endopterygota</taxon>
        <taxon>Hymenoptera</taxon>
        <taxon>Apocrita</taxon>
        <taxon>Proctotrupomorpha</taxon>
        <taxon>Chalcidoidea</taxon>
        <taxon>Trichogrammatidae</taxon>
        <taxon>Trichogramma</taxon>
    </lineage>
</organism>
<dbReference type="Gene3D" id="3.80.10.10">
    <property type="entry name" value="Ribonuclease Inhibitor"/>
    <property type="match status" value="1"/>
</dbReference>
<protein>
    <recommendedName>
        <fullName evidence="3">Mitochondrial ATP synthase regulatory component factor B</fullName>
    </recommendedName>
</protein>
<comment type="caution">
    <text evidence="1">The sequence shown here is derived from an EMBL/GenBank/DDBJ whole genome shotgun (WGS) entry which is preliminary data.</text>
</comment>
<reference evidence="1 2" key="1">
    <citation type="journal article" date="2024" name="bioRxiv">
        <title>A reference genome for Trichogramma kaykai: A tiny desert-dwelling parasitoid wasp with competing sex-ratio distorters.</title>
        <authorList>
            <person name="Culotta J."/>
            <person name="Lindsey A.R."/>
        </authorList>
    </citation>
    <scope>NUCLEOTIDE SEQUENCE [LARGE SCALE GENOMIC DNA]</scope>
    <source>
        <strain evidence="1 2">KSX58</strain>
    </source>
</reference>
<sequence length="314" mass="36672">MTLAKSSNVQKSFILSSVNKLGFKPSQTIMIPQKLLRSIKCPKLFFSNYQSNQQLHTSSSQYNINETELFKKSDEKPERRLKEWRKPLIERTEERALGIGPDNKLIKFFQLDATFTPGGFSDLVKAKNIEREKELQKFEIARHHALGTDLAMAYFLIYRGGKVKFKDRDEWFSLDEKTKSVDIPNKFDANYVAIEFDASDVVLYYEGLENFQNLPRIRRAIFARSPEFDDWFMDRISNLFPNLEYLDVSDCPKLTERGLESLYRISTLKHLIITNNNESAAFELTCMMLEDILPELKIEILKPKEKRESKVENI</sequence>
<dbReference type="SUPFAM" id="SSF52047">
    <property type="entry name" value="RNI-like"/>
    <property type="match status" value="1"/>
</dbReference>
<keyword evidence="2" id="KW-1185">Reference proteome</keyword>
<evidence type="ECO:0008006" key="3">
    <source>
        <dbReference type="Google" id="ProtNLM"/>
    </source>
</evidence>
<gene>
    <name evidence="1" type="ORF">TKK_016859</name>
</gene>
<evidence type="ECO:0000313" key="1">
    <source>
        <dbReference type="EMBL" id="KAL3387749.1"/>
    </source>
</evidence>
<proteinExistence type="predicted"/>
<dbReference type="Proteomes" id="UP001627154">
    <property type="component" value="Unassembled WGS sequence"/>
</dbReference>
<dbReference type="EMBL" id="JBJJXI010000136">
    <property type="protein sequence ID" value="KAL3387749.1"/>
    <property type="molecule type" value="Genomic_DNA"/>
</dbReference>
<evidence type="ECO:0000313" key="2">
    <source>
        <dbReference type="Proteomes" id="UP001627154"/>
    </source>
</evidence>
<accession>A0ABD2W3P2</accession>
<dbReference type="InterPro" id="IPR006553">
    <property type="entry name" value="Leu-rich_rpt_Cys-con_subtyp"/>
</dbReference>
<dbReference type="InterPro" id="IPR032675">
    <property type="entry name" value="LRR_dom_sf"/>
</dbReference>